<dbReference type="GO" id="GO:0006935">
    <property type="term" value="P:chemotaxis"/>
    <property type="evidence" value="ECO:0007669"/>
    <property type="project" value="InterPro"/>
</dbReference>
<dbReference type="GO" id="GO:0016020">
    <property type="term" value="C:membrane"/>
    <property type="evidence" value="ECO:0007669"/>
    <property type="project" value="InterPro"/>
</dbReference>
<dbReference type="SUPFAM" id="SSF58104">
    <property type="entry name" value="Methyl-accepting chemotaxis protein (MCP) signaling domain"/>
    <property type="match status" value="1"/>
</dbReference>
<dbReference type="SMART" id="SM00283">
    <property type="entry name" value="MA"/>
    <property type="match status" value="1"/>
</dbReference>
<dbReference type="PANTHER" id="PTHR32089:SF112">
    <property type="entry name" value="LYSOZYME-LIKE PROTEIN-RELATED"/>
    <property type="match status" value="1"/>
</dbReference>
<dbReference type="Proteomes" id="UP000739411">
    <property type="component" value="Unassembled WGS sequence"/>
</dbReference>
<dbReference type="Gene3D" id="1.20.120.30">
    <property type="entry name" value="Aspartate receptor, ligand-binding domain"/>
    <property type="match status" value="1"/>
</dbReference>
<organism evidence="5 6">
    <name type="scientific">Candidatus Dechloromonas phosphorivorans</name>
    <dbReference type="NCBI Taxonomy" id="2899244"/>
    <lineage>
        <taxon>Bacteria</taxon>
        <taxon>Pseudomonadati</taxon>
        <taxon>Pseudomonadota</taxon>
        <taxon>Betaproteobacteria</taxon>
        <taxon>Rhodocyclales</taxon>
        <taxon>Azonexaceae</taxon>
        <taxon>Dechloromonas</taxon>
    </lineage>
</organism>
<comment type="similarity">
    <text evidence="2">Belongs to the methyl-accepting chemotaxis (MCP) protein family.</text>
</comment>
<proteinExistence type="inferred from homology"/>
<dbReference type="InterPro" id="IPR004090">
    <property type="entry name" value="Chemotax_Me-accpt_rcpt"/>
</dbReference>
<name>A0A935K0V7_9RHOO</name>
<protein>
    <submittedName>
        <fullName evidence="5">CZB domain-containing protein</fullName>
    </submittedName>
</protein>
<dbReference type="GO" id="GO:0007165">
    <property type="term" value="P:signal transduction"/>
    <property type="evidence" value="ECO:0007669"/>
    <property type="project" value="UniProtKB-KW"/>
</dbReference>
<reference evidence="5 6" key="1">
    <citation type="submission" date="2020-10" db="EMBL/GenBank/DDBJ databases">
        <title>Connecting structure to function with the recovery of over 1000 high-quality activated sludge metagenome-assembled genomes encoding full-length rRNA genes using long-read sequencing.</title>
        <authorList>
            <person name="Singleton C.M."/>
            <person name="Petriglieri F."/>
            <person name="Kristensen J.M."/>
            <person name="Kirkegaard R.H."/>
            <person name="Michaelsen T.Y."/>
            <person name="Andersen M.H."/>
            <person name="Karst S.M."/>
            <person name="Dueholm M.S."/>
            <person name="Nielsen P.H."/>
            <person name="Albertsen M."/>
        </authorList>
    </citation>
    <scope>NUCLEOTIDE SEQUENCE [LARGE SCALE GENOMIC DNA]</scope>
    <source>
        <strain evidence="5">EsbW_18-Q3-R4-48_BATAC.463</strain>
    </source>
</reference>
<dbReference type="InterPro" id="IPR004089">
    <property type="entry name" value="MCPsignal_dom"/>
</dbReference>
<dbReference type="GO" id="GO:0004888">
    <property type="term" value="F:transmembrane signaling receptor activity"/>
    <property type="evidence" value="ECO:0007669"/>
    <property type="project" value="InterPro"/>
</dbReference>
<dbReference type="Gene3D" id="6.10.250.3200">
    <property type="match status" value="1"/>
</dbReference>
<dbReference type="AlphaFoldDB" id="A0A935K0V7"/>
<keyword evidence="1 3" id="KW-0807">Transducer</keyword>
<evidence type="ECO:0000256" key="2">
    <source>
        <dbReference type="ARBA" id="ARBA00029447"/>
    </source>
</evidence>
<evidence type="ECO:0000256" key="1">
    <source>
        <dbReference type="ARBA" id="ARBA00023224"/>
    </source>
</evidence>
<dbReference type="InterPro" id="IPR025991">
    <property type="entry name" value="Chemoreceptor_zinc-bind_dom"/>
</dbReference>
<dbReference type="Pfam" id="PF00015">
    <property type="entry name" value="MCPsignal"/>
    <property type="match status" value="1"/>
</dbReference>
<dbReference type="PANTHER" id="PTHR32089">
    <property type="entry name" value="METHYL-ACCEPTING CHEMOTAXIS PROTEIN MCPB"/>
    <property type="match status" value="1"/>
</dbReference>
<dbReference type="PRINTS" id="PR00260">
    <property type="entry name" value="CHEMTRNSDUCR"/>
</dbReference>
<evidence type="ECO:0000259" key="4">
    <source>
        <dbReference type="PROSITE" id="PS50111"/>
    </source>
</evidence>
<evidence type="ECO:0000313" key="5">
    <source>
        <dbReference type="EMBL" id="MBK7414494.1"/>
    </source>
</evidence>
<evidence type="ECO:0000313" key="6">
    <source>
        <dbReference type="Proteomes" id="UP000739411"/>
    </source>
</evidence>
<dbReference type="EMBL" id="JADJMS010000009">
    <property type="protein sequence ID" value="MBK7414494.1"/>
    <property type="molecule type" value="Genomic_DNA"/>
</dbReference>
<evidence type="ECO:0000256" key="3">
    <source>
        <dbReference type="PROSITE-ProRule" id="PRU00284"/>
    </source>
</evidence>
<sequence>MLQMQQQAAIAKENECDTLKAVLRNLASFNDTLAGSQSSLGEMANLLKDEKSRALEAAEVSIASGQTTTEIAADLHRLAEDSAHSAREVDGLAQQAGEISAIVQLIHEIADQTNLLALNAAIEAARAGEAGHGFAVVADEVRKLAERTAKATKEIEGLVVGIRDNSTSAKNAMETLSKTADQFSKRGNKATEDMQRLMGLSHKMEEVIAGSALKSFVEVAKVDHLVFKFRIYLALFDLENVAPEKVATHTACRLGKWYYEGEGKDCFSRLPGYREIEPPHIEVHRMGIQALEAKGRGDPDTMLRHVEAMEKASSAVIDNLQLMSDSATRDPSLLCHS</sequence>
<dbReference type="PROSITE" id="PS50111">
    <property type="entry name" value="CHEMOTAXIS_TRANSDUC_2"/>
    <property type="match status" value="1"/>
</dbReference>
<dbReference type="Pfam" id="PF13682">
    <property type="entry name" value="CZB"/>
    <property type="match status" value="1"/>
</dbReference>
<accession>A0A935K0V7</accession>
<comment type="caution">
    <text evidence="5">The sequence shown here is derived from an EMBL/GenBank/DDBJ whole genome shotgun (WGS) entry which is preliminary data.</text>
</comment>
<gene>
    <name evidence="5" type="ORF">IPJ38_04645</name>
</gene>
<feature type="domain" description="Methyl-accepting transducer" evidence="4">
    <location>
        <begin position="33"/>
        <end position="218"/>
    </location>
</feature>